<organism evidence="2 3">
    <name type="scientific">Pisolithus microcarpus 441</name>
    <dbReference type="NCBI Taxonomy" id="765257"/>
    <lineage>
        <taxon>Eukaryota</taxon>
        <taxon>Fungi</taxon>
        <taxon>Dikarya</taxon>
        <taxon>Basidiomycota</taxon>
        <taxon>Agaricomycotina</taxon>
        <taxon>Agaricomycetes</taxon>
        <taxon>Agaricomycetidae</taxon>
        <taxon>Boletales</taxon>
        <taxon>Sclerodermatineae</taxon>
        <taxon>Pisolithaceae</taxon>
        <taxon>Pisolithus</taxon>
    </lineage>
</organism>
<feature type="compositionally biased region" description="Basic and acidic residues" evidence="1">
    <location>
        <begin position="31"/>
        <end position="40"/>
    </location>
</feature>
<evidence type="ECO:0000256" key="1">
    <source>
        <dbReference type="SAM" id="MobiDB-lite"/>
    </source>
</evidence>
<name>A0A0C9YBP2_9AGAM</name>
<dbReference type="Proteomes" id="UP000054018">
    <property type="component" value="Unassembled WGS sequence"/>
</dbReference>
<dbReference type="OrthoDB" id="10386081at2759"/>
<evidence type="ECO:0000313" key="2">
    <source>
        <dbReference type="EMBL" id="KIK22175.1"/>
    </source>
</evidence>
<feature type="compositionally biased region" description="Acidic residues" evidence="1">
    <location>
        <begin position="77"/>
        <end position="92"/>
    </location>
</feature>
<protein>
    <submittedName>
        <fullName evidence="2">Uncharacterized protein</fullName>
    </submittedName>
</protein>
<dbReference type="EMBL" id="KN833742">
    <property type="protein sequence ID" value="KIK22175.1"/>
    <property type="molecule type" value="Genomic_DNA"/>
</dbReference>
<reference evidence="2 3" key="1">
    <citation type="submission" date="2014-04" db="EMBL/GenBank/DDBJ databases">
        <authorList>
            <consortium name="DOE Joint Genome Institute"/>
            <person name="Kuo A."/>
            <person name="Kohler A."/>
            <person name="Costa M.D."/>
            <person name="Nagy L.G."/>
            <person name="Floudas D."/>
            <person name="Copeland A."/>
            <person name="Barry K.W."/>
            <person name="Cichocki N."/>
            <person name="Veneault-Fourrey C."/>
            <person name="LaButti K."/>
            <person name="Lindquist E.A."/>
            <person name="Lipzen A."/>
            <person name="Lundell T."/>
            <person name="Morin E."/>
            <person name="Murat C."/>
            <person name="Sun H."/>
            <person name="Tunlid A."/>
            <person name="Henrissat B."/>
            <person name="Grigoriev I.V."/>
            <person name="Hibbett D.S."/>
            <person name="Martin F."/>
            <person name="Nordberg H.P."/>
            <person name="Cantor M.N."/>
            <person name="Hua S.X."/>
        </authorList>
    </citation>
    <scope>NUCLEOTIDE SEQUENCE [LARGE SCALE GENOMIC DNA]</scope>
    <source>
        <strain evidence="2 3">441</strain>
    </source>
</reference>
<accession>A0A0C9YBP2</accession>
<proteinExistence type="predicted"/>
<evidence type="ECO:0000313" key="3">
    <source>
        <dbReference type="Proteomes" id="UP000054018"/>
    </source>
</evidence>
<feature type="compositionally biased region" description="Basic and acidic residues" evidence="1">
    <location>
        <begin position="9"/>
        <end position="22"/>
    </location>
</feature>
<dbReference type="AlphaFoldDB" id="A0A0C9YBP2"/>
<feature type="compositionally biased region" description="Polar residues" evidence="1">
    <location>
        <begin position="151"/>
        <end position="161"/>
    </location>
</feature>
<keyword evidence="3" id="KW-1185">Reference proteome</keyword>
<feature type="region of interest" description="Disordered" evidence="1">
    <location>
        <begin position="119"/>
        <end position="189"/>
    </location>
</feature>
<gene>
    <name evidence="2" type="ORF">PISMIDRAFT_11772</name>
</gene>
<sequence>MPSSSKLRHISDKENFAGDHGMETLNGRARRPSEKQRQLEYEQWELAQRRDAKAQKMRERIHRQQLAEEGSEHDTNEDVEEGDQSDIDDEDPGFTSRVVMTKLNETTNERLTYCSTKVPKPLSTKVPSGDFETRGETDTTDDELSEDLRWTLQTSQMSSDRQSSKHKTSKERRFDHGIPDVEDTMFVNS</sequence>
<feature type="compositionally biased region" description="Basic and acidic residues" evidence="1">
    <location>
        <begin position="47"/>
        <end position="58"/>
    </location>
</feature>
<dbReference type="HOGENOM" id="CLU_1434962_0_0_1"/>
<reference evidence="3" key="2">
    <citation type="submission" date="2015-01" db="EMBL/GenBank/DDBJ databases">
        <title>Evolutionary Origins and Diversification of the Mycorrhizal Mutualists.</title>
        <authorList>
            <consortium name="DOE Joint Genome Institute"/>
            <consortium name="Mycorrhizal Genomics Consortium"/>
            <person name="Kohler A."/>
            <person name="Kuo A."/>
            <person name="Nagy L.G."/>
            <person name="Floudas D."/>
            <person name="Copeland A."/>
            <person name="Barry K.W."/>
            <person name="Cichocki N."/>
            <person name="Veneault-Fourrey C."/>
            <person name="LaButti K."/>
            <person name="Lindquist E.A."/>
            <person name="Lipzen A."/>
            <person name="Lundell T."/>
            <person name="Morin E."/>
            <person name="Murat C."/>
            <person name="Riley R."/>
            <person name="Ohm R."/>
            <person name="Sun H."/>
            <person name="Tunlid A."/>
            <person name="Henrissat B."/>
            <person name="Grigoriev I.V."/>
            <person name="Hibbett D.S."/>
            <person name="Martin F."/>
        </authorList>
    </citation>
    <scope>NUCLEOTIDE SEQUENCE [LARGE SCALE GENOMIC DNA]</scope>
    <source>
        <strain evidence="3">441</strain>
    </source>
</reference>
<feature type="region of interest" description="Disordered" evidence="1">
    <location>
        <begin position="1"/>
        <end position="97"/>
    </location>
</feature>